<accession>A0A9P6NWK6</accession>
<proteinExistence type="predicted"/>
<gene>
    <name evidence="2" type="ORF">CROQUDRAFT_86282</name>
</gene>
<dbReference type="SUPFAM" id="SSF52047">
    <property type="entry name" value="RNI-like"/>
    <property type="match status" value="1"/>
</dbReference>
<reference evidence="2" key="1">
    <citation type="submission" date="2013-11" db="EMBL/GenBank/DDBJ databases">
        <title>Genome sequence of the fusiform rust pathogen reveals effectors for host alternation and coevolution with pine.</title>
        <authorList>
            <consortium name="DOE Joint Genome Institute"/>
            <person name="Smith K."/>
            <person name="Pendleton A."/>
            <person name="Kubisiak T."/>
            <person name="Anderson C."/>
            <person name="Salamov A."/>
            <person name="Aerts A."/>
            <person name="Riley R."/>
            <person name="Clum A."/>
            <person name="Lindquist E."/>
            <person name="Ence D."/>
            <person name="Campbell M."/>
            <person name="Kronenberg Z."/>
            <person name="Feau N."/>
            <person name="Dhillon B."/>
            <person name="Hamelin R."/>
            <person name="Burleigh J."/>
            <person name="Smith J."/>
            <person name="Yandell M."/>
            <person name="Nelson C."/>
            <person name="Grigoriev I."/>
            <person name="Davis J."/>
        </authorList>
    </citation>
    <scope>NUCLEOTIDE SEQUENCE</scope>
    <source>
        <strain evidence="2">G11</strain>
    </source>
</reference>
<comment type="caution">
    <text evidence="2">The sequence shown here is derived from an EMBL/GenBank/DDBJ whole genome shotgun (WGS) entry which is preliminary data.</text>
</comment>
<keyword evidence="3" id="KW-1185">Reference proteome</keyword>
<evidence type="ECO:0000313" key="3">
    <source>
        <dbReference type="Proteomes" id="UP000886653"/>
    </source>
</evidence>
<evidence type="ECO:0000256" key="1">
    <source>
        <dbReference type="SAM" id="MobiDB-lite"/>
    </source>
</evidence>
<dbReference type="EMBL" id="MU167211">
    <property type="protein sequence ID" value="KAG0151668.1"/>
    <property type="molecule type" value="Genomic_DNA"/>
</dbReference>
<evidence type="ECO:0000313" key="2">
    <source>
        <dbReference type="EMBL" id="KAG0151668.1"/>
    </source>
</evidence>
<evidence type="ECO:0008006" key="4">
    <source>
        <dbReference type="Google" id="ProtNLM"/>
    </source>
</evidence>
<feature type="compositionally biased region" description="Polar residues" evidence="1">
    <location>
        <begin position="9"/>
        <end position="23"/>
    </location>
</feature>
<name>A0A9P6NWK6_9BASI</name>
<organism evidence="2 3">
    <name type="scientific">Cronartium quercuum f. sp. fusiforme G11</name>
    <dbReference type="NCBI Taxonomy" id="708437"/>
    <lineage>
        <taxon>Eukaryota</taxon>
        <taxon>Fungi</taxon>
        <taxon>Dikarya</taxon>
        <taxon>Basidiomycota</taxon>
        <taxon>Pucciniomycotina</taxon>
        <taxon>Pucciniomycetes</taxon>
        <taxon>Pucciniales</taxon>
        <taxon>Coleosporiaceae</taxon>
        <taxon>Cronartium</taxon>
    </lineage>
</organism>
<dbReference type="InterPro" id="IPR032675">
    <property type="entry name" value="LRR_dom_sf"/>
</dbReference>
<protein>
    <recommendedName>
        <fullName evidence="4">F-box domain-containing protein</fullName>
    </recommendedName>
</protein>
<sequence length="491" mass="55988">MTSEEDVLDSSSSPILAPSTRSSDGIGISDMPEEILIRIIDYLEFSNRSERERIIHEKWHLVNKIANDKISSYWSYEPPSEPTLNPLQSMGSLDKKFYRICRPVLWKHLVFPSPLPSTITRWTENLLPKHGEFVRSITVALGNSSRMNSMVESRIRNRGNLKLLKGQSKDSNSTLSHLPFFLENMIVQSKSSSGRPSPTTRQNGINRGSKLSFECLNEILTYCPKVQGLSLDVGLYGTPQQISIVRTRTLELISNVIGLRKLKITCNISTPDTYLVKILQQAPLLEVLNCLLTSRTSENINKDGVNKLAIEIVAHKKLSSLIIWDSILFDNSWGIGSGPSKLTELKISYCDFFLDDKKLFSIINHFAPNLIKLHIGYHKTKGSSKKIENYEPKNDTFELTKLQDLILHDPTDFDLIKSFKSCKNIHRICYRRNTKYQWNVISELVCNFTWPNLKKLELLFSRHYSNPETRLSSKLCSFCADSSIELISEPD</sequence>
<feature type="region of interest" description="Disordered" evidence="1">
    <location>
        <begin position="1"/>
        <end position="27"/>
    </location>
</feature>
<dbReference type="Gene3D" id="3.80.10.10">
    <property type="entry name" value="Ribonuclease Inhibitor"/>
    <property type="match status" value="1"/>
</dbReference>
<dbReference type="AlphaFoldDB" id="A0A9P6NWK6"/>
<dbReference type="Proteomes" id="UP000886653">
    <property type="component" value="Unassembled WGS sequence"/>
</dbReference>